<keyword evidence="2" id="KW-0028">Amino-acid biosynthesis</keyword>
<evidence type="ECO:0000256" key="4">
    <source>
        <dbReference type="ARBA" id="ARBA00023002"/>
    </source>
</evidence>
<protein>
    <recommendedName>
        <fullName evidence="1">shikimate dehydrogenase (NADP(+))</fullName>
        <ecNumber evidence="1">1.1.1.25</ecNumber>
    </recommendedName>
</protein>
<sequence length="285" mass="29250">MTQRLGIIGYPIGHSISPIFQQAGLDHLGIDATYEKWEVTPDGVGDFVAGLRAPGTLGINITVPHKQAVIPFLDEVDEWATAAGAVNTIVNHDGHLTGHNTDGPGFLRALLVETGYDPSCTRALILGAGGAARGILLALVRGGVDSLVIANRTLERAETLAQLSSDNGVGSEAISLSGDALTEAAASANLIVNCTTMGMSHGPDEHGSPISAAQIPATAIVNDVVYTPLLTPILKEAATAGATALGGLHMLVYQGVLSFQMWTGVDAPVDVMLAAATAEMTSRGA</sequence>
<dbReference type="InterPro" id="IPR022893">
    <property type="entry name" value="Shikimate_DH_fam"/>
</dbReference>
<dbReference type="HAMAP" id="MF_00222">
    <property type="entry name" value="Shikimate_DH_AroE"/>
    <property type="match status" value="1"/>
</dbReference>
<evidence type="ECO:0000259" key="6">
    <source>
        <dbReference type="Pfam" id="PF01488"/>
    </source>
</evidence>
<dbReference type="Pfam" id="PF18317">
    <property type="entry name" value="SDH_C"/>
    <property type="match status" value="1"/>
</dbReference>
<dbReference type="EC" id="1.1.1.25" evidence="1"/>
<dbReference type="InterPro" id="IPR013708">
    <property type="entry name" value="Shikimate_DH-bd_N"/>
</dbReference>
<dbReference type="InterPro" id="IPR006151">
    <property type="entry name" value="Shikm_DH/Glu-tRNA_Rdtase"/>
</dbReference>
<evidence type="ECO:0000256" key="3">
    <source>
        <dbReference type="ARBA" id="ARBA00022857"/>
    </source>
</evidence>
<dbReference type="PANTHER" id="PTHR21089:SF1">
    <property type="entry name" value="BIFUNCTIONAL 3-DEHYDROQUINATE DEHYDRATASE_SHIKIMATE DEHYDROGENASE, CHLOROPLASTIC"/>
    <property type="match status" value="1"/>
</dbReference>
<keyword evidence="3" id="KW-0521">NADP</keyword>
<dbReference type="PANTHER" id="PTHR21089">
    <property type="entry name" value="SHIKIMATE DEHYDROGENASE"/>
    <property type="match status" value="1"/>
</dbReference>
<feature type="domain" description="Shikimate dehydrogenase substrate binding N-terminal" evidence="7">
    <location>
        <begin position="7"/>
        <end position="89"/>
    </location>
</feature>
<dbReference type="GO" id="GO:0005829">
    <property type="term" value="C:cytosol"/>
    <property type="evidence" value="ECO:0007669"/>
    <property type="project" value="TreeGrafter"/>
</dbReference>
<dbReference type="NCBIfam" id="TIGR00507">
    <property type="entry name" value="aroE"/>
    <property type="match status" value="1"/>
</dbReference>
<dbReference type="Pfam" id="PF08501">
    <property type="entry name" value="Shikimate_dh_N"/>
    <property type="match status" value="1"/>
</dbReference>
<dbReference type="SUPFAM" id="SSF53223">
    <property type="entry name" value="Aminoacid dehydrogenase-like, N-terminal domain"/>
    <property type="match status" value="1"/>
</dbReference>
<keyword evidence="4 9" id="KW-0560">Oxidoreductase</keyword>
<dbReference type="EMBL" id="FAXA01000268">
    <property type="protein sequence ID" value="CUV02493.1"/>
    <property type="molecule type" value="Genomic_DNA"/>
</dbReference>
<dbReference type="GO" id="GO:0008652">
    <property type="term" value="P:amino acid biosynthetic process"/>
    <property type="evidence" value="ECO:0007669"/>
    <property type="project" value="UniProtKB-KW"/>
</dbReference>
<keyword evidence="5" id="KW-0057">Aromatic amino acid biosynthesis</keyword>
<dbReference type="Gene3D" id="3.40.50.10860">
    <property type="entry name" value="Leucine Dehydrogenase, chain A, domain 1"/>
    <property type="match status" value="1"/>
</dbReference>
<accession>A0A170QA62</accession>
<name>A0A170QA62_9ZZZZ</name>
<proteinExistence type="inferred from homology"/>
<dbReference type="GO" id="GO:0019632">
    <property type="term" value="P:shikimate metabolic process"/>
    <property type="evidence" value="ECO:0007669"/>
    <property type="project" value="InterPro"/>
</dbReference>
<dbReference type="InterPro" id="IPR041121">
    <property type="entry name" value="SDH_C"/>
</dbReference>
<dbReference type="GO" id="GO:0009073">
    <property type="term" value="P:aromatic amino acid family biosynthetic process"/>
    <property type="evidence" value="ECO:0007669"/>
    <property type="project" value="UniProtKB-KW"/>
</dbReference>
<evidence type="ECO:0000256" key="2">
    <source>
        <dbReference type="ARBA" id="ARBA00022605"/>
    </source>
</evidence>
<feature type="domain" description="SDH C-terminal" evidence="8">
    <location>
        <begin position="247"/>
        <end position="276"/>
    </location>
</feature>
<evidence type="ECO:0000256" key="1">
    <source>
        <dbReference type="ARBA" id="ARBA00012962"/>
    </source>
</evidence>
<organism evidence="9">
    <name type="scientific">hydrothermal vent metagenome</name>
    <dbReference type="NCBI Taxonomy" id="652676"/>
    <lineage>
        <taxon>unclassified sequences</taxon>
        <taxon>metagenomes</taxon>
        <taxon>ecological metagenomes</taxon>
    </lineage>
</organism>
<dbReference type="GO" id="GO:0004764">
    <property type="term" value="F:shikimate 3-dehydrogenase (NADP+) activity"/>
    <property type="evidence" value="ECO:0007669"/>
    <property type="project" value="UniProtKB-EC"/>
</dbReference>
<dbReference type="Gene3D" id="3.40.50.720">
    <property type="entry name" value="NAD(P)-binding Rossmann-like Domain"/>
    <property type="match status" value="1"/>
</dbReference>
<dbReference type="UniPathway" id="UPA00053">
    <property type="reaction ID" value="UER00087"/>
</dbReference>
<reference evidence="9" key="1">
    <citation type="submission" date="2015-10" db="EMBL/GenBank/DDBJ databases">
        <authorList>
            <person name="Gilbert D.G."/>
        </authorList>
    </citation>
    <scope>NUCLEOTIDE SEQUENCE</scope>
</reference>
<feature type="domain" description="Quinate/shikimate 5-dehydrogenase/glutamyl-tRNA reductase" evidence="6">
    <location>
        <begin position="120"/>
        <end position="196"/>
    </location>
</feature>
<dbReference type="InterPro" id="IPR011342">
    <property type="entry name" value="Shikimate_DH"/>
</dbReference>
<dbReference type="NCBIfam" id="NF001319">
    <property type="entry name" value="PRK00258.3-3"/>
    <property type="match status" value="1"/>
</dbReference>
<dbReference type="GO" id="GO:0009423">
    <property type="term" value="P:chorismate biosynthetic process"/>
    <property type="evidence" value="ECO:0007669"/>
    <property type="project" value="UniProtKB-UniPathway"/>
</dbReference>
<evidence type="ECO:0000256" key="5">
    <source>
        <dbReference type="ARBA" id="ARBA00023141"/>
    </source>
</evidence>
<gene>
    <name evidence="9" type="ORF">MGWOODY_Clf116</name>
</gene>
<dbReference type="InterPro" id="IPR036291">
    <property type="entry name" value="NAD(P)-bd_dom_sf"/>
</dbReference>
<evidence type="ECO:0000313" key="9">
    <source>
        <dbReference type="EMBL" id="CUV02493.1"/>
    </source>
</evidence>
<evidence type="ECO:0000259" key="8">
    <source>
        <dbReference type="Pfam" id="PF18317"/>
    </source>
</evidence>
<evidence type="ECO:0000259" key="7">
    <source>
        <dbReference type="Pfam" id="PF08501"/>
    </source>
</evidence>
<dbReference type="GO" id="GO:0050661">
    <property type="term" value="F:NADP binding"/>
    <property type="evidence" value="ECO:0007669"/>
    <property type="project" value="InterPro"/>
</dbReference>
<dbReference type="Pfam" id="PF01488">
    <property type="entry name" value="Shikimate_DH"/>
    <property type="match status" value="1"/>
</dbReference>
<dbReference type="SUPFAM" id="SSF51735">
    <property type="entry name" value="NAD(P)-binding Rossmann-fold domains"/>
    <property type="match status" value="1"/>
</dbReference>
<dbReference type="InterPro" id="IPR046346">
    <property type="entry name" value="Aminoacid_DH-like_N_sf"/>
</dbReference>
<dbReference type="AlphaFoldDB" id="A0A170QA62"/>
<dbReference type="CDD" id="cd01065">
    <property type="entry name" value="NAD_bind_Shikimate_DH"/>
    <property type="match status" value="1"/>
</dbReference>